<gene>
    <name evidence="3" type="ORF">AVDCRST_MAG19-684</name>
</gene>
<keyword evidence="2" id="KW-0732">Signal</keyword>
<name>A0A6J4UL34_9BACT</name>
<evidence type="ECO:0000256" key="2">
    <source>
        <dbReference type="SAM" id="SignalP"/>
    </source>
</evidence>
<proteinExistence type="predicted"/>
<feature type="region of interest" description="Disordered" evidence="1">
    <location>
        <begin position="67"/>
        <end position="126"/>
    </location>
</feature>
<feature type="compositionally biased region" description="Pro residues" evidence="1">
    <location>
        <begin position="73"/>
        <end position="91"/>
    </location>
</feature>
<dbReference type="EMBL" id="CADCWL010000032">
    <property type="protein sequence ID" value="CAA9550189.1"/>
    <property type="molecule type" value="Genomic_DNA"/>
</dbReference>
<protein>
    <recommendedName>
        <fullName evidence="4">SnoaL-like domain-containing protein</fullName>
    </recommendedName>
</protein>
<reference evidence="3" key="1">
    <citation type="submission" date="2020-02" db="EMBL/GenBank/DDBJ databases">
        <authorList>
            <person name="Meier V. D."/>
        </authorList>
    </citation>
    <scope>NUCLEOTIDE SEQUENCE</scope>
    <source>
        <strain evidence="3">AVDCRST_MAG19</strain>
    </source>
</reference>
<dbReference type="AlphaFoldDB" id="A0A6J4UL34"/>
<organism evidence="3">
    <name type="scientific">uncultured Thermomicrobiales bacterium</name>
    <dbReference type="NCBI Taxonomy" id="1645740"/>
    <lineage>
        <taxon>Bacteria</taxon>
        <taxon>Pseudomonadati</taxon>
        <taxon>Thermomicrobiota</taxon>
        <taxon>Thermomicrobia</taxon>
        <taxon>Thermomicrobiales</taxon>
        <taxon>environmental samples</taxon>
    </lineage>
</organism>
<feature type="signal peptide" evidence="2">
    <location>
        <begin position="1"/>
        <end position="19"/>
    </location>
</feature>
<sequence>MTRTAALVSLLLAVLVGLAAVQPGVVGAAAQPASPVAGAAVGLPAVPDPTECTVAPRSLESVGAALGTVPAGEEPPAPPPIEPPAGPPPDAVPAEPEEPEEPSREPAPLDPELGGPPPVPVGIELPEGEPVDAATVAAVTASVRRFVACANAGDVGRMYALVSDEFLRQSVGNLPLTAAVVDYLSATPVPRPAESRTTLFAVREVRRLPDGRVGALVDDRDPTDPRGASLTTDFVAFVEADGSLLLDEYVSGLEAVYDPVATPTP</sequence>
<evidence type="ECO:0008006" key="4">
    <source>
        <dbReference type="Google" id="ProtNLM"/>
    </source>
</evidence>
<feature type="chain" id="PRO_5026983726" description="SnoaL-like domain-containing protein" evidence="2">
    <location>
        <begin position="20"/>
        <end position="265"/>
    </location>
</feature>
<accession>A0A6J4UL34</accession>
<evidence type="ECO:0000313" key="3">
    <source>
        <dbReference type="EMBL" id="CAA9550189.1"/>
    </source>
</evidence>
<evidence type="ECO:0000256" key="1">
    <source>
        <dbReference type="SAM" id="MobiDB-lite"/>
    </source>
</evidence>